<keyword evidence="6" id="KW-0408">Iron</keyword>
<dbReference type="AlphaFoldDB" id="G7W6L0"/>
<dbReference type="Gene3D" id="2.40.40.20">
    <property type="match status" value="1"/>
</dbReference>
<dbReference type="Gene3D" id="3.40.50.740">
    <property type="match status" value="1"/>
</dbReference>
<feature type="domain" description="4Fe-4S Mo/W bis-MGD-type" evidence="8">
    <location>
        <begin position="1"/>
        <end position="58"/>
    </location>
</feature>
<dbReference type="InterPro" id="IPR006963">
    <property type="entry name" value="Mopterin_OxRdtase_4Fe-4S_dom"/>
</dbReference>
<dbReference type="PROSITE" id="PS51669">
    <property type="entry name" value="4FE4S_MOW_BIS_MGD"/>
    <property type="match status" value="1"/>
</dbReference>
<gene>
    <name evidence="9" type="ordered locus">Desor_3136</name>
</gene>
<evidence type="ECO:0000259" key="8">
    <source>
        <dbReference type="PROSITE" id="PS51669"/>
    </source>
</evidence>
<evidence type="ECO:0000256" key="2">
    <source>
        <dbReference type="ARBA" id="ARBA00010312"/>
    </source>
</evidence>
<evidence type="ECO:0000256" key="7">
    <source>
        <dbReference type="ARBA" id="ARBA00023014"/>
    </source>
</evidence>
<dbReference type="GO" id="GO:0046872">
    <property type="term" value="F:metal ion binding"/>
    <property type="evidence" value="ECO:0007669"/>
    <property type="project" value="UniProtKB-KW"/>
</dbReference>
<dbReference type="PANTHER" id="PTHR43742">
    <property type="entry name" value="TRIMETHYLAMINE-N-OXIDE REDUCTASE"/>
    <property type="match status" value="1"/>
</dbReference>
<dbReference type="InterPro" id="IPR050612">
    <property type="entry name" value="Prok_Mopterin_Oxidored"/>
</dbReference>
<dbReference type="SMART" id="SM00926">
    <property type="entry name" value="Molybdop_Fe4S4"/>
    <property type="match status" value="1"/>
</dbReference>
<protein>
    <submittedName>
        <fullName evidence="9">Anaerobic dehydrogenase, typically selenocysteine-containing</fullName>
    </submittedName>
</protein>
<dbReference type="InterPro" id="IPR006656">
    <property type="entry name" value="Mopterin_OxRdtase"/>
</dbReference>
<keyword evidence="5" id="KW-0560">Oxidoreductase</keyword>
<evidence type="ECO:0000313" key="9">
    <source>
        <dbReference type="EMBL" id="AET68648.1"/>
    </source>
</evidence>
<dbReference type="SUPFAM" id="SSF50692">
    <property type="entry name" value="ADC-like"/>
    <property type="match status" value="1"/>
</dbReference>
<dbReference type="Gene3D" id="3.30.2070.10">
    <property type="entry name" value="Formate dehydrogenase/DMSO reductase"/>
    <property type="match status" value="1"/>
</dbReference>
<dbReference type="Gene3D" id="2.20.25.90">
    <property type="entry name" value="ADC-like domains"/>
    <property type="match status" value="1"/>
</dbReference>
<dbReference type="eggNOG" id="COG0243">
    <property type="taxonomic scope" value="Bacteria"/>
</dbReference>
<dbReference type="Gene3D" id="3.40.228.10">
    <property type="entry name" value="Dimethylsulfoxide Reductase, domain 2"/>
    <property type="match status" value="1"/>
</dbReference>
<dbReference type="Pfam" id="PF00384">
    <property type="entry name" value="Molybdopterin"/>
    <property type="match status" value="1"/>
</dbReference>
<keyword evidence="7" id="KW-0411">Iron-sulfur</keyword>
<organism evidence="9 10">
    <name type="scientific">Desulfosporosinus orientis (strain ATCC 19365 / DSM 765 / NCIMB 8382 / VKM B-1628 / Singapore I)</name>
    <name type="common">Desulfotomaculum orientis</name>
    <dbReference type="NCBI Taxonomy" id="768706"/>
    <lineage>
        <taxon>Bacteria</taxon>
        <taxon>Bacillati</taxon>
        <taxon>Bacillota</taxon>
        <taxon>Clostridia</taxon>
        <taxon>Eubacteriales</taxon>
        <taxon>Desulfitobacteriaceae</taxon>
        <taxon>Desulfosporosinus</taxon>
    </lineage>
</organism>
<dbReference type="HOGENOM" id="CLU_000422_13_3_9"/>
<dbReference type="GO" id="GO:0016491">
    <property type="term" value="F:oxidoreductase activity"/>
    <property type="evidence" value="ECO:0007669"/>
    <property type="project" value="UniProtKB-KW"/>
</dbReference>
<reference evidence="9 10" key="2">
    <citation type="journal article" date="2012" name="J. Bacteriol.">
        <title>Complete genome sequences of Desulfosporosinus orientis DSM765T, Desulfosporosinus youngiae DSM17734T, Desulfosporosinus meridiei DSM13257T, and Desulfosporosinus acidiphilus DSM22704T.</title>
        <authorList>
            <person name="Pester M."/>
            <person name="Brambilla E."/>
            <person name="Alazard D."/>
            <person name="Rattei T."/>
            <person name="Weinmaier T."/>
            <person name="Han J."/>
            <person name="Lucas S."/>
            <person name="Lapidus A."/>
            <person name="Cheng J.F."/>
            <person name="Goodwin L."/>
            <person name="Pitluck S."/>
            <person name="Peters L."/>
            <person name="Ovchinnikova G."/>
            <person name="Teshima H."/>
            <person name="Detter J.C."/>
            <person name="Han C.S."/>
            <person name="Tapia R."/>
            <person name="Land M.L."/>
            <person name="Hauser L."/>
            <person name="Kyrpides N.C."/>
            <person name="Ivanova N.N."/>
            <person name="Pagani I."/>
            <person name="Huntmann M."/>
            <person name="Wei C.L."/>
            <person name="Davenport K.W."/>
            <person name="Daligault H."/>
            <person name="Chain P.S."/>
            <person name="Chen A."/>
            <person name="Mavromatis K."/>
            <person name="Markowitz V."/>
            <person name="Szeto E."/>
            <person name="Mikhailova N."/>
            <person name="Pati A."/>
            <person name="Wagner M."/>
            <person name="Woyke T."/>
            <person name="Ollivier B."/>
            <person name="Klenk H.P."/>
            <person name="Spring S."/>
            <person name="Loy A."/>
        </authorList>
    </citation>
    <scope>NUCLEOTIDE SEQUENCE [LARGE SCALE GENOMIC DNA]</scope>
    <source>
        <strain evidence="10">ATCC 19365 / DSM 765 / NCIMB 8382 / VKM B-1628</strain>
    </source>
</reference>
<reference evidence="10" key="1">
    <citation type="submission" date="2011-11" db="EMBL/GenBank/DDBJ databases">
        <title>Complete sequence of Desulfosporosinus orientis DSM 765.</title>
        <authorList>
            <person name="Lucas S."/>
            <person name="Han J."/>
            <person name="Lapidus A."/>
            <person name="Cheng J.-F."/>
            <person name="Goodwin L."/>
            <person name="Pitluck S."/>
            <person name="Peters L."/>
            <person name="Ovchinnikova G."/>
            <person name="Teshima H."/>
            <person name="Detter J.C."/>
            <person name="Han C."/>
            <person name="Tapia R."/>
            <person name="Land M."/>
            <person name="Hauser L."/>
            <person name="Kyrpides N."/>
            <person name="Ivanova N."/>
            <person name="Pagani I."/>
            <person name="Pester M."/>
            <person name="Spring S."/>
            <person name="Ollivier B."/>
            <person name="Rattei T."/>
            <person name="Klenk H.-P."/>
            <person name="Wagner M."/>
            <person name="Loy A."/>
            <person name="Woyke T."/>
        </authorList>
    </citation>
    <scope>NUCLEOTIDE SEQUENCE [LARGE SCALE GENOMIC DNA]</scope>
    <source>
        <strain evidence="10">ATCC 19365 / DSM 765 / NCIMB 8382 / VKM B-1628</strain>
    </source>
</reference>
<dbReference type="OrthoDB" id="219031at2"/>
<evidence type="ECO:0000256" key="1">
    <source>
        <dbReference type="ARBA" id="ARBA00001942"/>
    </source>
</evidence>
<dbReference type="SUPFAM" id="SSF53706">
    <property type="entry name" value="Formate dehydrogenase/DMSO reductase, domains 1-3"/>
    <property type="match status" value="1"/>
</dbReference>
<evidence type="ECO:0000256" key="6">
    <source>
        <dbReference type="ARBA" id="ARBA00023004"/>
    </source>
</evidence>
<dbReference type="PATRIC" id="fig|768706.3.peg.3158"/>
<name>G7W6L0_DESOD</name>
<dbReference type="KEGG" id="dor:Desor_3136"/>
<dbReference type="GO" id="GO:0043546">
    <property type="term" value="F:molybdopterin cofactor binding"/>
    <property type="evidence" value="ECO:0007669"/>
    <property type="project" value="InterPro"/>
</dbReference>
<dbReference type="InterPro" id="IPR006657">
    <property type="entry name" value="MoPterin_dinucl-bd_dom"/>
</dbReference>
<accession>G7W6L0</accession>
<comment type="cofactor">
    <cofactor evidence="1">
        <name>Mo-bis(molybdopterin guanine dinucleotide)</name>
        <dbReference type="ChEBI" id="CHEBI:60539"/>
    </cofactor>
</comment>
<comment type="similarity">
    <text evidence="2">Belongs to the prokaryotic molybdopterin-containing oxidoreductase family.</text>
</comment>
<dbReference type="InterPro" id="IPR006655">
    <property type="entry name" value="Mopterin_OxRdtase_prok_CS"/>
</dbReference>
<dbReference type="InterPro" id="IPR009010">
    <property type="entry name" value="Asp_de-COase-like_dom_sf"/>
</dbReference>
<dbReference type="EMBL" id="CP003108">
    <property type="protein sequence ID" value="AET68648.1"/>
    <property type="molecule type" value="Genomic_DNA"/>
</dbReference>
<dbReference type="RefSeq" id="WP_014185456.1">
    <property type="nucleotide sequence ID" value="NC_016584.1"/>
</dbReference>
<dbReference type="Pfam" id="PF04879">
    <property type="entry name" value="Molybdop_Fe4S4"/>
    <property type="match status" value="1"/>
</dbReference>
<dbReference type="Proteomes" id="UP000006346">
    <property type="component" value="Chromosome"/>
</dbReference>
<keyword evidence="10" id="KW-1185">Reference proteome</keyword>
<sequence>MPVYRNTCPRNCYGSCGIISHLNGGKITKVLGDPEHSYTQGRLCAKGYALLQYPFDEYRLKYPMRQVRRGSGEWRHISWDQAYQIISDKIFELNKRYASNLALGYFKGTGNMGLLHHAVEGMFAGLGAHTRPVGDSCSITGDIALRKTLGELDSPDPEEMANSSLIVLWGANPAITNVNQMRFIHQARKKDTPLVVIDPVFSQTAERSDLYIQIKPGTDAWLAWGVSKILFDSFRMDQEFLRLKTVGWEHFVQRLCQIDLDEVHNRTGVSLTAIEELAELYANLRPAANWIGLGILRNRYGGEAVKAISALVALTGNLTSSGGGLYFRHHHILDFPRALTQQVSTTTTTNTIIREIPINDYAQQALELRDPPLKMLWISCANPLAQDYNLRNWNALLKQMELVITVDLYLTRTAEQSDLLLPASSFFEEEDLHLSFWHHLLSINEKSLPAFYEAKSDLQIARELTQKLNSIYPGFSNFPADKEPSQWIEEEISPQVKDLYALENASELKFKPHKRKKEPISPTWRYHFPSPQFEVFKGAITTLNHLYKLLTPQSLLKFHSQYETLPWLNSEKDPVIELAEETALRHNICEGSLVEIYNENGRMRGYAKINPNLLKGIIVTEQSGQFSVNRLIKEKVVSGQSVPYYDCRVSLRKVQNNV</sequence>
<dbReference type="PANTHER" id="PTHR43742:SF6">
    <property type="entry name" value="OXIDOREDUCTASE YYAE-RELATED"/>
    <property type="match status" value="1"/>
</dbReference>
<dbReference type="PROSITE" id="PS00490">
    <property type="entry name" value="MOLYBDOPTERIN_PROK_2"/>
    <property type="match status" value="1"/>
</dbReference>
<evidence type="ECO:0000256" key="5">
    <source>
        <dbReference type="ARBA" id="ARBA00023002"/>
    </source>
</evidence>
<dbReference type="GO" id="GO:0051536">
    <property type="term" value="F:iron-sulfur cluster binding"/>
    <property type="evidence" value="ECO:0007669"/>
    <property type="project" value="UniProtKB-KW"/>
</dbReference>
<evidence type="ECO:0000256" key="3">
    <source>
        <dbReference type="ARBA" id="ARBA00022505"/>
    </source>
</evidence>
<keyword evidence="4" id="KW-0479">Metal-binding</keyword>
<dbReference type="Pfam" id="PF01568">
    <property type="entry name" value="Molydop_binding"/>
    <property type="match status" value="1"/>
</dbReference>
<dbReference type="STRING" id="768706.Desor_3136"/>
<proteinExistence type="inferred from homology"/>
<evidence type="ECO:0000256" key="4">
    <source>
        <dbReference type="ARBA" id="ARBA00022723"/>
    </source>
</evidence>
<evidence type="ECO:0000313" key="10">
    <source>
        <dbReference type="Proteomes" id="UP000006346"/>
    </source>
</evidence>
<keyword evidence="3" id="KW-0500">Molybdenum</keyword>